<evidence type="ECO:0000256" key="6">
    <source>
        <dbReference type="ARBA" id="ARBA00022729"/>
    </source>
</evidence>
<dbReference type="PANTHER" id="PTHR48065">
    <property type="entry name" value="OS10G0469600 PROTEIN"/>
    <property type="match status" value="1"/>
</dbReference>
<dbReference type="InterPro" id="IPR055414">
    <property type="entry name" value="LRR_R13L4/SHOC2-like"/>
</dbReference>
<evidence type="ECO:0000256" key="1">
    <source>
        <dbReference type="ARBA" id="ARBA00004236"/>
    </source>
</evidence>
<evidence type="ECO:0000256" key="3">
    <source>
        <dbReference type="ARBA" id="ARBA00022475"/>
    </source>
</evidence>
<comment type="subcellular location">
    <subcellularLocation>
        <location evidence="1">Cell membrane</location>
    </subcellularLocation>
</comment>
<dbReference type="PANTHER" id="PTHR48065:SF11">
    <property type="entry name" value="OS11G0213300 PROTEIN"/>
    <property type="match status" value="1"/>
</dbReference>
<evidence type="ECO:0000256" key="8">
    <source>
        <dbReference type="ARBA" id="ARBA00022989"/>
    </source>
</evidence>
<feature type="domain" description="Disease resistance R13L4/SHOC-2-like LRR" evidence="15">
    <location>
        <begin position="187"/>
        <end position="417"/>
    </location>
</feature>
<accession>A0ABC9BPI2</accession>
<dbReference type="InterPro" id="IPR013210">
    <property type="entry name" value="LRR_N_plant-typ"/>
</dbReference>
<dbReference type="Pfam" id="PF23598">
    <property type="entry name" value="LRR_14"/>
    <property type="match status" value="1"/>
</dbReference>
<feature type="transmembrane region" description="Helical" evidence="12">
    <location>
        <begin position="935"/>
        <end position="959"/>
    </location>
</feature>
<protein>
    <recommendedName>
        <fullName evidence="18">Leucine-rich repeat-containing N-terminal plant-type domain-containing protein</fullName>
    </recommendedName>
</protein>
<evidence type="ECO:0000256" key="7">
    <source>
        <dbReference type="ARBA" id="ARBA00022737"/>
    </source>
</evidence>
<dbReference type="InterPro" id="IPR003591">
    <property type="entry name" value="Leu-rich_rpt_typical-subtyp"/>
</dbReference>
<keyword evidence="4" id="KW-0433">Leucine-rich repeat</keyword>
<name>A0ABC9BPI2_9POAL</name>
<keyword evidence="17" id="KW-1185">Reference proteome</keyword>
<keyword evidence="11" id="KW-0325">Glycoprotein</keyword>
<dbReference type="FunFam" id="3.80.10.10:FF:000213">
    <property type="entry name" value="Tyrosine-sulfated glycopeptide receptor 1"/>
    <property type="match status" value="1"/>
</dbReference>
<dbReference type="GO" id="GO:0005886">
    <property type="term" value="C:plasma membrane"/>
    <property type="evidence" value="ECO:0007669"/>
    <property type="project" value="UniProtKB-SubCell"/>
</dbReference>
<evidence type="ECO:0000313" key="17">
    <source>
        <dbReference type="Proteomes" id="UP001497457"/>
    </source>
</evidence>
<dbReference type="SUPFAM" id="SSF52058">
    <property type="entry name" value="L domain-like"/>
    <property type="match status" value="3"/>
</dbReference>
<evidence type="ECO:0000256" key="2">
    <source>
        <dbReference type="ARBA" id="ARBA00009592"/>
    </source>
</evidence>
<comment type="similarity">
    <text evidence="2">Belongs to the RLP family.</text>
</comment>
<proteinExistence type="inferred from homology"/>
<keyword evidence="9 12" id="KW-0472">Membrane</keyword>
<evidence type="ECO:0008006" key="18">
    <source>
        <dbReference type="Google" id="ProtNLM"/>
    </source>
</evidence>
<dbReference type="FunFam" id="3.80.10.10:FF:000041">
    <property type="entry name" value="LRR receptor-like serine/threonine-protein kinase ERECTA"/>
    <property type="match status" value="1"/>
</dbReference>
<keyword evidence="5 12" id="KW-0812">Transmembrane</keyword>
<dbReference type="Gene3D" id="3.80.10.10">
    <property type="entry name" value="Ribonuclease Inhibitor"/>
    <property type="match status" value="5"/>
</dbReference>
<reference evidence="17" key="1">
    <citation type="submission" date="2024-06" db="EMBL/GenBank/DDBJ databases">
        <authorList>
            <person name="Ryan C."/>
        </authorList>
    </citation>
    <scope>NUCLEOTIDE SEQUENCE [LARGE SCALE GENOMIC DNA]</scope>
</reference>
<feature type="signal peptide" evidence="13">
    <location>
        <begin position="1"/>
        <end position="20"/>
    </location>
</feature>
<dbReference type="Proteomes" id="UP001497457">
    <property type="component" value="Chromosome 27b"/>
</dbReference>
<sequence>MAHRLLLLLQVLFLLQLVQLQFSLGLATKNSTTMHPTRLQCLPHQAMVLLEVKQSFSLSSNDPSMTLPSWQADKDCCRHWEGVSCDNAGRITVLSLFDRDLTGNVPIHIAELKDLVSLDLSFNDELRLHKPIFQTIVANLGKLHELHLDRVKISSTAAECFRALAKFTPRLEILTMSGCNLSSPVDNSLSGLSLLSVIDLSYNSISYPHGFFSRFHSLRVLKLDSSNLGTFPLEILQLTNLKVLSLWSANISGCIPYYIGNLSSLIELDLSDNVLSGDLPSTISNLTSLRIMRCVNCSLSGEIKALANLTQLESVYLSDNNFTGPIYLGDRVKLSNLESLYLGLNSLSGIIPLSLFTHPALSRLDLSRNQFSGALGEFSNPSLKLTEVILSDNHLSGPVPKSFGRLTALESLSLDHNYFTGTLELFSYFRLSNISWLSASNNNLHCVAWHASNAENSSSSTSSWLGTDPLKTNQSHVRALSGLDLSWNQISGEIPSWIWSKVFRILNLSHNKFTVAAQPLANTTVMYIDLSYNMLRGAVPLVATGLNQDYSNNRFSSIPSSNFNQQFRAANSINLANNEISGPVPLSECHPSDSLRIIDLSNNNFSGPVPSYLLNCKSLDVLQLRGNHLTGVWPDNVEEGCSLHLIDLNRNQITGHLPRSLSSCQELILLDVGENFITDSFPYWIGELPHLRILVLRSNQFYGSLSSFEENSTLDYFQDLQIIDIANNRFNGALPTNLFQNSKLMTHPAGSGGGIYATSPESAEWFRPYLLVVDIEMKELYIDVSEIQTDFVLIDLSDNRFHGLIPTTIGKLTALHVLNLSRNAITGDIPHELGNLVHLESLDFSWNRLSGVIPEELAVSLTSLEWLNLSYNTLSGRIPSGPQFSTFPSSSFQGNEGLYGCPLPIQCALTGSSSKDPAPSIPSVSKSKGDRFDEIMLHLFIGLGFGVGFSAAVMVRLVYSSGRWWHYNSFPTP</sequence>
<keyword evidence="6 13" id="KW-0732">Signal</keyword>
<dbReference type="Pfam" id="PF08263">
    <property type="entry name" value="LRRNT_2"/>
    <property type="match status" value="1"/>
</dbReference>
<dbReference type="InterPro" id="IPR032675">
    <property type="entry name" value="LRR_dom_sf"/>
</dbReference>
<keyword evidence="10" id="KW-0675">Receptor</keyword>
<evidence type="ECO:0000256" key="4">
    <source>
        <dbReference type="ARBA" id="ARBA00022614"/>
    </source>
</evidence>
<dbReference type="Pfam" id="PF13855">
    <property type="entry name" value="LRR_8"/>
    <property type="match status" value="2"/>
</dbReference>
<dbReference type="InterPro" id="IPR001611">
    <property type="entry name" value="Leu-rich_rpt"/>
</dbReference>
<reference evidence="16 17" key="2">
    <citation type="submission" date="2024-10" db="EMBL/GenBank/DDBJ databases">
        <authorList>
            <person name="Ryan C."/>
        </authorList>
    </citation>
    <scope>NUCLEOTIDE SEQUENCE [LARGE SCALE GENOMIC DNA]</scope>
</reference>
<gene>
    <name evidence="16" type="ORF">URODEC1_LOCUS67486</name>
</gene>
<evidence type="ECO:0000256" key="9">
    <source>
        <dbReference type="ARBA" id="ARBA00023136"/>
    </source>
</evidence>
<feature type="domain" description="Leucine-rich repeat-containing N-terminal plant-type" evidence="14">
    <location>
        <begin position="44"/>
        <end position="86"/>
    </location>
</feature>
<evidence type="ECO:0000256" key="10">
    <source>
        <dbReference type="ARBA" id="ARBA00023170"/>
    </source>
</evidence>
<dbReference type="AlphaFoldDB" id="A0ABC9BPI2"/>
<feature type="chain" id="PRO_5044784831" description="Leucine-rich repeat-containing N-terminal plant-type domain-containing protein" evidence="13">
    <location>
        <begin position="21"/>
        <end position="973"/>
    </location>
</feature>
<keyword evidence="8 12" id="KW-1133">Transmembrane helix</keyword>
<dbReference type="Pfam" id="PF00560">
    <property type="entry name" value="LRR_1"/>
    <property type="match status" value="3"/>
</dbReference>
<evidence type="ECO:0000256" key="13">
    <source>
        <dbReference type="SAM" id="SignalP"/>
    </source>
</evidence>
<keyword evidence="3" id="KW-1003">Cell membrane</keyword>
<evidence type="ECO:0000313" key="16">
    <source>
        <dbReference type="EMBL" id="CAL5005484.1"/>
    </source>
</evidence>
<evidence type="ECO:0000256" key="12">
    <source>
        <dbReference type="SAM" id="Phobius"/>
    </source>
</evidence>
<evidence type="ECO:0000256" key="5">
    <source>
        <dbReference type="ARBA" id="ARBA00022692"/>
    </source>
</evidence>
<keyword evidence="7" id="KW-0677">Repeat</keyword>
<evidence type="ECO:0000259" key="14">
    <source>
        <dbReference type="Pfam" id="PF08263"/>
    </source>
</evidence>
<organism evidence="16 17">
    <name type="scientific">Urochloa decumbens</name>
    <dbReference type="NCBI Taxonomy" id="240449"/>
    <lineage>
        <taxon>Eukaryota</taxon>
        <taxon>Viridiplantae</taxon>
        <taxon>Streptophyta</taxon>
        <taxon>Embryophyta</taxon>
        <taxon>Tracheophyta</taxon>
        <taxon>Spermatophyta</taxon>
        <taxon>Magnoliopsida</taxon>
        <taxon>Liliopsida</taxon>
        <taxon>Poales</taxon>
        <taxon>Poaceae</taxon>
        <taxon>PACMAD clade</taxon>
        <taxon>Panicoideae</taxon>
        <taxon>Panicodae</taxon>
        <taxon>Paniceae</taxon>
        <taxon>Melinidinae</taxon>
        <taxon>Urochloa</taxon>
    </lineage>
</organism>
<evidence type="ECO:0000256" key="11">
    <source>
        <dbReference type="ARBA" id="ARBA00023180"/>
    </source>
</evidence>
<evidence type="ECO:0000259" key="15">
    <source>
        <dbReference type="Pfam" id="PF23598"/>
    </source>
</evidence>
<dbReference type="EMBL" id="OZ075137">
    <property type="protein sequence ID" value="CAL5005484.1"/>
    <property type="molecule type" value="Genomic_DNA"/>
</dbReference>
<dbReference type="SMART" id="SM00369">
    <property type="entry name" value="LRR_TYP"/>
    <property type="match status" value="12"/>
</dbReference>